<dbReference type="PANTHER" id="PTHR43201:SF5">
    <property type="entry name" value="MEDIUM-CHAIN ACYL-COA LIGASE ACSF2, MITOCHONDRIAL"/>
    <property type="match status" value="1"/>
</dbReference>
<dbReference type="SUPFAM" id="SSF56801">
    <property type="entry name" value="Acetyl-CoA synthetase-like"/>
    <property type="match status" value="1"/>
</dbReference>
<protein>
    <submittedName>
        <fullName evidence="4">Hypothetical transmembrane protein</fullName>
    </submittedName>
</protein>
<accession>B9L6J8</accession>
<dbReference type="InterPro" id="IPR000873">
    <property type="entry name" value="AMP-dep_synth/lig_dom"/>
</dbReference>
<dbReference type="OrthoDB" id="9765680at2"/>
<sequence length="438" mass="50589">MFDRNLKRFGTNTALIQNDIKVTYEELEKQISDFCELLDDQKRLVAFFIEPTIQNIIAYLGFLRKNYAVLMIDKNLNSDLKKSLLNEYKPNLIYENENLQEFNTQKLDIYKELSLLLPTSGSTGSSKYVRLTKKNLYANAESITGYLPITQNDTAVTSLPLHYSYGLSVLHTHLLKGAKIVLSDKSLMQREFWEEFDKHGVTNFNGVPYHYEMLYRLKFDFKKHPSIRFATQAGGKLNQKYVLHFARNAKESGVEFYVMYGQTEATARISYLPPHKTLEKPTSIGVAIPGGKIEFIDNELVYRGENVMLGYATSYKDLNKGDELKGVLRTGDLGYKDEEGYSYITGRAKRFIKMFGNRINLDECEHFLKSKYKDVYLVGIDNHITVFSLDDDKEALELLKKKYKFNPKALSFKKIDEFPSKSNGKIDYQKLIKIAYDE</sequence>
<comment type="similarity">
    <text evidence="1">Belongs to the ATP-dependent AMP-binding enzyme family.</text>
</comment>
<evidence type="ECO:0000313" key="5">
    <source>
        <dbReference type="Proteomes" id="UP000000448"/>
    </source>
</evidence>
<dbReference type="GO" id="GO:0031956">
    <property type="term" value="F:medium-chain fatty acid-CoA ligase activity"/>
    <property type="evidence" value="ECO:0007669"/>
    <property type="project" value="TreeGrafter"/>
</dbReference>
<dbReference type="AlphaFoldDB" id="B9L6J8"/>
<proteinExistence type="inferred from homology"/>
<dbReference type="STRING" id="598659.NAMH_1599"/>
<dbReference type="PANTHER" id="PTHR43201">
    <property type="entry name" value="ACYL-COA SYNTHETASE"/>
    <property type="match status" value="1"/>
</dbReference>
<reference evidence="4 5" key="1">
    <citation type="journal article" date="2009" name="PLoS Genet.">
        <title>Adaptations to submarine hydrothermal environments exemplified by the genome of Nautilia profundicola.</title>
        <authorList>
            <person name="Campbell B.J."/>
            <person name="Smith J.L."/>
            <person name="Hanson T.E."/>
            <person name="Klotz M.G."/>
            <person name="Stein L.Y."/>
            <person name="Lee C.K."/>
            <person name="Wu D."/>
            <person name="Robinson J.M."/>
            <person name="Khouri H.M."/>
            <person name="Eisen J.A."/>
            <person name="Cary S.C."/>
        </authorList>
    </citation>
    <scope>NUCLEOTIDE SEQUENCE [LARGE SCALE GENOMIC DNA]</scope>
    <source>
        <strain evidence="5">ATCC BAA-1463 / DSM 18972 / AmH</strain>
    </source>
</reference>
<name>B9L6J8_NAUPA</name>
<dbReference type="HOGENOM" id="CLU_000022_59_10_7"/>
<feature type="domain" description="AMP-dependent synthetase/ligase" evidence="3">
    <location>
        <begin position="113"/>
        <end position="311"/>
    </location>
</feature>
<dbReference type="PROSITE" id="PS00455">
    <property type="entry name" value="AMP_BINDING"/>
    <property type="match status" value="1"/>
</dbReference>
<organism evidence="4 5">
    <name type="scientific">Nautilia profundicola (strain ATCC BAA-1463 / DSM 18972 / AmH)</name>
    <dbReference type="NCBI Taxonomy" id="598659"/>
    <lineage>
        <taxon>Bacteria</taxon>
        <taxon>Pseudomonadati</taxon>
        <taxon>Campylobacterota</taxon>
        <taxon>Epsilonproteobacteria</taxon>
        <taxon>Nautiliales</taxon>
        <taxon>Nautiliaceae</taxon>
        <taxon>Nautilia</taxon>
    </lineage>
</organism>
<keyword evidence="5" id="KW-1185">Reference proteome</keyword>
<evidence type="ECO:0000259" key="3">
    <source>
        <dbReference type="Pfam" id="PF00501"/>
    </source>
</evidence>
<evidence type="ECO:0000256" key="1">
    <source>
        <dbReference type="ARBA" id="ARBA00006432"/>
    </source>
</evidence>
<keyword evidence="4" id="KW-0812">Transmembrane</keyword>
<dbReference type="InterPro" id="IPR020845">
    <property type="entry name" value="AMP-binding_CS"/>
</dbReference>
<evidence type="ECO:0000313" key="4">
    <source>
        <dbReference type="EMBL" id="ACM92742.1"/>
    </source>
</evidence>
<dbReference type="EMBL" id="CP001279">
    <property type="protein sequence ID" value="ACM92742.1"/>
    <property type="molecule type" value="Genomic_DNA"/>
</dbReference>
<dbReference type="Pfam" id="PF00501">
    <property type="entry name" value="AMP-binding"/>
    <property type="match status" value="1"/>
</dbReference>
<dbReference type="Gene3D" id="3.40.50.12780">
    <property type="entry name" value="N-terminal domain of ligase-like"/>
    <property type="match status" value="1"/>
</dbReference>
<keyword evidence="2" id="KW-0436">Ligase</keyword>
<gene>
    <name evidence="4" type="ordered locus">NAMH_1599</name>
</gene>
<dbReference type="eggNOG" id="COG0318">
    <property type="taxonomic scope" value="Bacteria"/>
</dbReference>
<dbReference type="GO" id="GO:0006631">
    <property type="term" value="P:fatty acid metabolic process"/>
    <property type="evidence" value="ECO:0007669"/>
    <property type="project" value="TreeGrafter"/>
</dbReference>
<dbReference type="KEGG" id="nam:NAMH_1599"/>
<dbReference type="RefSeq" id="WP_015901794.1">
    <property type="nucleotide sequence ID" value="NC_012115.1"/>
</dbReference>
<evidence type="ECO:0000256" key="2">
    <source>
        <dbReference type="ARBA" id="ARBA00022598"/>
    </source>
</evidence>
<keyword evidence="4" id="KW-0472">Membrane</keyword>
<dbReference type="Proteomes" id="UP000000448">
    <property type="component" value="Chromosome"/>
</dbReference>
<dbReference type="InterPro" id="IPR042099">
    <property type="entry name" value="ANL_N_sf"/>
</dbReference>